<feature type="transmembrane region" description="Helical" evidence="1">
    <location>
        <begin position="20"/>
        <end position="37"/>
    </location>
</feature>
<feature type="transmembrane region" description="Helical" evidence="1">
    <location>
        <begin position="96"/>
        <end position="114"/>
    </location>
</feature>
<sequence>MLGQFAISRPKSDSRSNGLGLFYAFYIAFVILTFTLPVRRPIMNAMSGMNDGDVMNYVFKVMPFLPVLAMVIIYQQYRYSKSLIFRWADKLADIRFLHLVALVLMPIALLLFALQMPGGWWTWSTLGLHVATTVLLTGLLSDRLPPFSALLAAGSIVALGAGLWEVMYQASMFTVYYAPQGASPKGLAFAVLFIQPMVLGGTAVILQLWLRRSTSWGSGSIAPRLNKLVLTSFGLFLLGIAVWHATGFWVDVLYDFDVEEILYQGDINYWSMFAYRSTKVALGLSLAFLYLPRRIGGISG</sequence>
<feature type="transmembrane region" description="Helical" evidence="1">
    <location>
        <begin position="120"/>
        <end position="140"/>
    </location>
</feature>
<feature type="transmembrane region" description="Helical" evidence="1">
    <location>
        <begin position="269"/>
        <end position="291"/>
    </location>
</feature>
<proteinExistence type="predicted"/>
<feature type="transmembrane region" description="Helical" evidence="1">
    <location>
        <begin position="57"/>
        <end position="75"/>
    </location>
</feature>
<reference evidence="2" key="1">
    <citation type="journal article" date="2015" name="Nature">
        <title>Complex archaea that bridge the gap between prokaryotes and eukaryotes.</title>
        <authorList>
            <person name="Spang A."/>
            <person name="Saw J.H."/>
            <person name="Jorgensen S.L."/>
            <person name="Zaremba-Niedzwiedzka K."/>
            <person name="Martijn J."/>
            <person name="Lind A.E."/>
            <person name="van Eijk R."/>
            <person name="Schleper C."/>
            <person name="Guy L."/>
            <person name="Ettema T.J."/>
        </authorList>
    </citation>
    <scope>NUCLEOTIDE SEQUENCE</scope>
</reference>
<name>A0A0F9SUT0_9ZZZZ</name>
<evidence type="ECO:0000256" key="1">
    <source>
        <dbReference type="SAM" id="Phobius"/>
    </source>
</evidence>
<keyword evidence="1" id="KW-0472">Membrane</keyword>
<keyword evidence="1" id="KW-1133">Transmembrane helix</keyword>
<evidence type="ECO:0000313" key="2">
    <source>
        <dbReference type="EMBL" id="KKN40686.1"/>
    </source>
</evidence>
<feature type="transmembrane region" description="Helical" evidence="1">
    <location>
        <begin position="147"/>
        <end position="167"/>
    </location>
</feature>
<keyword evidence="1" id="KW-0812">Transmembrane</keyword>
<organism evidence="2">
    <name type="scientific">marine sediment metagenome</name>
    <dbReference type="NCBI Taxonomy" id="412755"/>
    <lineage>
        <taxon>unclassified sequences</taxon>
        <taxon>metagenomes</taxon>
        <taxon>ecological metagenomes</taxon>
    </lineage>
</organism>
<protein>
    <submittedName>
        <fullName evidence="2">Uncharacterized protein</fullName>
    </submittedName>
</protein>
<accession>A0A0F9SUT0</accession>
<dbReference type="EMBL" id="LAZR01001689">
    <property type="protein sequence ID" value="KKN40686.1"/>
    <property type="molecule type" value="Genomic_DNA"/>
</dbReference>
<dbReference type="AlphaFoldDB" id="A0A0F9SUT0"/>
<comment type="caution">
    <text evidence="2">The sequence shown here is derived from an EMBL/GenBank/DDBJ whole genome shotgun (WGS) entry which is preliminary data.</text>
</comment>
<feature type="transmembrane region" description="Helical" evidence="1">
    <location>
        <begin position="228"/>
        <end position="249"/>
    </location>
</feature>
<feature type="transmembrane region" description="Helical" evidence="1">
    <location>
        <begin position="187"/>
        <end position="208"/>
    </location>
</feature>
<gene>
    <name evidence="2" type="ORF">LCGC14_0730700</name>
</gene>